<dbReference type="InterPro" id="IPR017853">
    <property type="entry name" value="GH"/>
</dbReference>
<evidence type="ECO:0000256" key="9">
    <source>
        <dbReference type="PIRSR" id="PIRSR001084-1"/>
    </source>
</evidence>
<dbReference type="PIRSF" id="PIRSF001084">
    <property type="entry name" value="B-galactosidase"/>
    <property type="match status" value="1"/>
</dbReference>
<feature type="active site" description="Proton donor" evidence="9">
    <location>
        <position position="159"/>
    </location>
</feature>
<dbReference type="KEGG" id="lck:HN018_15720"/>
<dbReference type="GO" id="GO:0009341">
    <property type="term" value="C:beta-galactosidase complex"/>
    <property type="evidence" value="ECO:0007669"/>
    <property type="project" value="InterPro"/>
</dbReference>
<evidence type="ECO:0000256" key="4">
    <source>
        <dbReference type="ARBA" id="ARBA00022723"/>
    </source>
</evidence>
<evidence type="ECO:0000256" key="3">
    <source>
        <dbReference type="ARBA" id="ARBA00012756"/>
    </source>
</evidence>
<feature type="binding site" evidence="10">
    <location>
        <position position="158"/>
    </location>
    <ligand>
        <name>substrate</name>
    </ligand>
</feature>
<dbReference type="PANTHER" id="PTHR36447">
    <property type="entry name" value="BETA-GALACTOSIDASE GANA"/>
    <property type="match status" value="1"/>
</dbReference>
<comment type="catalytic activity">
    <reaction evidence="1 8">
        <text>Hydrolysis of terminal non-reducing beta-D-galactose residues in beta-D-galactosides.</text>
        <dbReference type="EC" id="3.2.1.23"/>
    </reaction>
</comment>
<protein>
    <recommendedName>
        <fullName evidence="3 8">Beta-galactosidase</fullName>
        <shortName evidence="8">Beta-gal</shortName>
        <ecNumber evidence="3 8">3.2.1.23</ecNumber>
    </recommendedName>
</protein>
<dbReference type="PANTHER" id="PTHR36447:SF2">
    <property type="entry name" value="BETA-GALACTOSIDASE YESZ"/>
    <property type="match status" value="1"/>
</dbReference>
<dbReference type="InterPro" id="IPR013738">
    <property type="entry name" value="Beta_galactosidase_Trimer"/>
</dbReference>
<dbReference type="GO" id="GO:0004565">
    <property type="term" value="F:beta-galactosidase activity"/>
    <property type="evidence" value="ECO:0007669"/>
    <property type="project" value="UniProtKB-EC"/>
</dbReference>
<feature type="domain" description="Glycoside hydrolase family 42 N-terminal" evidence="11">
    <location>
        <begin position="25"/>
        <end position="394"/>
    </location>
</feature>
<keyword evidence="14" id="KW-1185">Reference proteome</keyword>
<dbReference type="InterPro" id="IPR013529">
    <property type="entry name" value="Glyco_hydro_42_N"/>
</dbReference>
<evidence type="ECO:0000256" key="1">
    <source>
        <dbReference type="ARBA" id="ARBA00001412"/>
    </source>
</evidence>
<dbReference type="Proteomes" id="UP000500767">
    <property type="component" value="Chromosome"/>
</dbReference>
<dbReference type="GO" id="GO:0005975">
    <property type="term" value="P:carbohydrate metabolic process"/>
    <property type="evidence" value="ECO:0007669"/>
    <property type="project" value="InterPro"/>
</dbReference>
<proteinExistence type="inferred from homology"/>
<evidence type="ECO:0000256" key="7">
    <source>
        <dbReference type="ARBA" id="ARBA00023295"/>
    </source>
</evidence>
<reference evidence="13 14" key="1">
    <citation type="journal article" date="2014" name="World J. Microbiol. Biotechnol.">
        <title>Biodiversity and physiological characteristics of Antarctic and Arctic lichens-associated bacteria.</title>
        <authorList>
            <person name="Lee Y.M."/>
            <person name="Kim E.H."/>
            <person name="Lee H.K."/>
            <person name="Hong S.G."/>
        </authorList>
    </citation>
    <scope>NUCLEOTIDE SEQUENCE [LARGE SCALE GENOMIC DNA]</scope>
    <source>
        <strain evidence="13 14">PAMC 26569</strain>
    </source>
</reference>
<evidence type="ECO:0000256" key="10">
    <source>
        <dbReference type="PIRSR" id="PIRSR001084-2"/>
    </source>
</evidence>
<dbReference type="EC" id="3.2.1.23" evidence="3 8"/>
<dbReference type="Pfam" id="PF08532">
    <property type="entry name" value="Glyco_hydro_42M"/>
    <property type="match status" value="1"/>
</dbReference>
<evidence type="ECO:0000256" key="2">
    <source>
        <dbReference type="ARBA" id="ARBA00005940"/>
    </source>
</evidence>
<dbReference type="SUPFAM" id="SSF51445">
    <property type="entry name" value="(Trans)glycosidases"/>
    <property type="match status" value="1"/>
</dbReference>
<dbReference type="SUPFAM" id="SSF52317">
    <property type="entry name" value="Class I glutamine amidotransferase-like"/>
    <property type="match status" value="1"/>
</dbReference>
<dbReference type="InterPro" id="IPR003476">
    <property type="entry name" value="Glyco_hydro_42"/>
</dbReference>
<evidence type="ECO:0000256" key="6">
    <source>
        <dbReference type="ARBA" id="ARBA00022833"/>
    </source>
</evidence>
<evidence type="ECO:0000259" key="12">
    <source>
        <dbReference type="Pfam" id="PF08532"/>
    </source>
</evidence>
<dbReference type="InterPro" id="IPR013780">
    <property type="entry name" value="Glyco_hydro_b"/>
</dbReference>
<keyword evidence="5 8" id="KW-0378">Hydrolase</keyword>
<sequence length="711" mass="79208">MFEQRPLSAWRTLSLDRFLLGVPHYPEHVDESFLERDAVRIAAAGFNVVRMGEFAWNLFEPVAGRYEFALFDRAIKTFAAHGVSTIMCTPTATPPRWLTVAEPDLLRMTASGAPHRHGSRQHVDTTNPRFREHSRRITEVMAQHYRSTIGIIGWQTDNELNTSYSESFSAAALDEFQLFLIARYGTVDALNEAWGTRVWAQSYNNFSEIDLPYPHMPVAGNPSQVLDYHRFLAHATAMFQRDQVEILRRINPDWFVTHNIGAIRDLDMRGPLASDLDFVGYDIYPFLFDERLRGGHAYLPAFHLDLVRGAAGNLIVPEQQSGFGSQPGFATPVPEPGEMRRMAYSSIARGVDGLMFFRWRPAHYGAEIYWMGVLDHDDIPRRRYDEASRFAHEVGRIAPEILGTTVRIDVGIAGPDFDNEEAAKSYSLGLPTPQEAAMPLHRYCYEQGIACGFVHPEDALHRLKLFFVPHWMLWKPEWTPLLERFAEQGGTLVIGARTGAHTPDNHMIQVTPPGSLRTLCGVAVEEFGPLPAEGAPALTAIWGLSEPLASKPAESGKRQHVISLGEARIPAAFWYERLVPDDGTTVLARWDSRFLKGEAAITQRAAGRGRVIYVGSFLTPALTASLCDLLLPQAGIEPLVAGLPAGVEATLRESDDRRLLFLQNTTSERVEVEGLPAGFELIEASSVQHGRLHLDAYGCAIIKLTSCTSAN</sequence>
<dbReference type="GO" id="GO:0046872">
    <property type="term" value="F:metal ion binding"/>
    <property type="evidence" value="ECO:0007669"/>
    <property type="project" value="UniProtKB-KW"/>
</dbReference>
<organism evidence="13 14">
    <name type="scientific">Lichenicola cladoniae</name>
    <dbReference type="NCBI Taxonomy" id="1484109"/>
    <lineage>
        <taxon>Bacteria</taxon>
        <taxon>Pseudomonadati</taxon>
        <taxon>Pseudomonadota</taxon>
        <taxon>Alphaproteobacteria</taxon>
        <taxon>Acetobacterales</taxon>
        <taxon>Acetobacteraceae</taxon>
        <taxon>Lichenicola</taxon>
    </lineage>
</organism>
<feature type="domain" description="Beta-galactosidase trimerisation" evidence="12">
    <location>
        <begin position="441"/>
        <end position="636"/>
    </location>
</feature>
<keyword evidence="7 8" id="KW-0326">Glycosidase</keyword>
<dbReference type="InterPro" id="IPR029062">
    <property type="entry name" value="Class_I_gatase-like"/>
</dbReference>
<comment type="similarity">
    <text evidence="2 8">Belongs to the glycosyl hydrolase 42 family.</text>
</comment>
<feature type="binding site" evidence="10">
    <location>
        <position position="120"/>
    </location>
    <ligand>
        <name>substrate</name>
    </ligand>
</feature>
<name>A0A6M8HSY6_9PROT</name>
<dbReference type="Gene3D" id="2.60.40.1180">
    <property type="entry name" value="Golgi alpha-mannosidase II"/>
    <property type="match status" value="1"/>
</dbReference>
<keyword evidence="4" id="KW-0479">Metal-binding</keyword>
<dbReference type="Pfam" id="PF02449">
    <property type="entry name" value="Glyco_hydro_42"/>
    <property type="match status" value="1"/>
</dbReference>
<dbReference type="EMBL" id="CP053708">
    <property type="protein sequence ID" value="QKE91301.1"/>
    <property type="molecule type" value="Genomic_DNA"/>
</dbReference>
<evidence type="ECO:0000313" key="14">
    <source>
        <dbReference type="Proteomes" id="UP000500767"/>
    </source>
</evidence>
<evidence type="ECO:0000256" key="5">
    <source>
        <dbReference type="ARBA" id="ARBA00022801"/>
    </source>
</evidence>
<dbReference type="Gene3D" id="3.20.20.80">
    <property type="entry name" value="Glycosidases"/>
    <property type="match status" value="1"/>
</dbReference>
<evidence type="ECO:0000256" key="8">
    <source>
        <dbReference type="PIRNR" id="PIRNR001084"/>
    </source>
</evidence>
<keyword evidence="6" id="KW-0862">Zinc</keyword>
<accession>A0A6M8HSY6</accession>
<dbReference type="Gene3D" id="3.40.50.880">
    <property type="match status" value="1"/>
</dbReference>
<dbReference type="AlphaFoldDB" id="A0A6M8HSY6"/>
<evidence type="ECO:0000259" key="11">
    <source>
        <dbReference type="Pfam" id="PF02449"/>
    </source>
</evidence>
<evidence type="ECO:0000313" key="13">
    <source>
        <dbReference type="EMBL" id="QKE91301.1"/>
    </source>
</evidence>
<dbReference type="CDD" id="cd03143">
    <property type="entry name" value="A4_beta-galactosidase_middle_domain"/>
    <property type="match status" value="1"/>
</dbReference>
<gene>
    <name evidence="13" type="ORF">HN018_15720</name>
</gene>
<dbReference type="RefSeq" id="WP_171833175.1">
    <property type="nucleotide sequence ID" value="NZ_CP053708.1"/>
</dbReference>
<feature type="active site" description="Nucleophile" evidence="9">
    <location>
        <position position="318"/>
    </location>
</feature>